<evidence type="ECO:0000313" key="2">
    <source>
        <dbReference type="EMBL" id="MFH6769301.1"/>
    </source>
</evidence>
<keyword evidence="1" id="KW-0732">Signal</keyword>
<proteinExistence type="predicted"/>
<evidence type="ECO:0000313" key="3">
    <source>
        <dbReference type="Proteomes" id="UP001610104"/>
    </source>
</evidence>
<gene>
    <name evidence="2" type="ORF">V8G56_11175</name>
</gene>
<dbReference type="EMBL" id="JBAWKC010000003">
    <property type="protein sequence ID" value="MFH6769301.1"/>
    <property type="molecule type" value="Genomic_DNA"/>
</dbReference>
<comment type="caution">
    <text evidence="2">The sequence shown here is derived from an EMBL/GenBank/DDBJ whole genome shotgun (WGS) entry which is preliminary data.</text>
</comment>
<dbReference type="RefSeq" id="WP_395438539.1">
    <property type="nucleotide sequence ID" value="NZ_JBAWKC010000003.1"/>
</dbReference>
<evidence type="ECO:0000256" key="1">
    <source>
        <dbReference type="SAM" id="SignalP"/>
    </source>
</evidence>
<sequence length="184" mass="21446">MKNLLLFLAIILSGNLFAQEKPKEVKQETEVKTITTKDENKTTEKKIKVVTRETNSVELDDKDKNKTNQDRIEATKKVKKTVFIDNDSDDNYDFLTEETYYVLGDEKYMFTPNKRGFDIAFDKNKENNKFNKVGKAWTTSTNNYYILNGDMHSGIGYFDANGNFAIEYYNKDTDEVEVKTYMKN</sequence>
<organism evidence="2 3">
    <name type="scientific">Gaetbulibacter aquiaggeris</name>
    <dbReference type="NCBI Taxonomy" id="1735373"/>
    <lineage>
        <taxon>Bacteria</taxon>
        <taxon>Pseudomonadati</taxon>
        <taxon>Bacteroidota</taxon>
        <taxon>Flavobacteriia</taxon>
        <taxon>Flavobacteriales</taxon>
        <taxon>Flavobacteriaceae</taxon>
        <taxon>Gaetbulibacter</taxon>
    </lineage>
</organism>
<feature type="signal peptide" evidence="1">
    <location>
        <begin position="1"/>
        <end position="18"/>
    </location>
</feature>
<dbReference type="Proteomes" id="UP001610104">
    <property type="component" value="Unassembled WGS sequence"/>
</dbReference>
<reference evidence="2 3" key="1">
    <citation type="submission" date="2024-02" db="EMBL/GenBank/DDBJ databases">
        <title>A Gaetbulibacter species isolated from tidal flats and genomic insights of their niches.</title>
        <authorList>
            <person name="Ye Y."/>
        </authorList>
    </citation>
    <scope>NUCLEOTIDE SEQUENCE [LARGE SCALE GENOMIC DNA]</scope>
    <source>
        <strain evidence="2 3">KEM-8</strain>
    </source>
</reference>
<feature type="chain" id="PRO_5045852558" description="MORN repeat protein" evidence="1">
    <location>
        <begin position="19"/>
        <end position="184"/>
    </location>
</feature>
<keyword evidence="3" id="KW-1185">Reference proteome</keyword>
<evidence type="ECO:0008006" key="4">
    <source>
        <dbReference type="Google" id="ProtNLM"/>
    </source>
</evidence>
<accession>A0ABW7MR23</accession>
<name>A0ABW7MR23_9FLAO</name>
<protein>
    <recommendedName>
        <fullName evidence="4">MORN repeat protein</fullName>
    </recommendedName>
</protein>